<gene>
    <name evidence="1" type="ORF">GLOINDRAFT_96375</name>
</gene>
<name>U9U9W9_RHIID</name>
<dbReference type="EMBL" id="KI284965">
    <property type="protein sequence ID" value="ESA12406.1"/>
    <property type="molecule type" value="Genomic_DNA"/>
</dbReference>
<evidence type="ECO:0000313" key="1">
    <source>
        <dbReference type="EMBL" id="ESA12406.1"/>
    </source>
</evidence>
<accession>U9U9W9</accession>
<reference evidence="1" key="1">
    <citation type="submission" date="2013-07" db="EMBL/GenBank/DDBJ databases">
        <title>The genome of an arbuscular mycorrhizal fungus provides insights into the evolution of the oldest plant symbiosis.</title>
        <authorList>
            <consortium name="DOE Joint Genome Institute"/>
            <person name="Tisserant E."/>
            <person name="Malbreil M."/>
            <person name="Kuo A."/>
            <person name="Kohler A."/>
            <person name="Symeonidi A."/>
            <person name="Balestrini R."/>
            <person name="Charron P."/>
            <person name="Duensing N."/>
            <person name="Frei-dit-Frey N."/>
            <person name="Gianinazzi-Pearson V."/>
            <person name="Gilbert B."/>
            <person name="Handa Y."/>
            <person name="Hijri M."/>
            <person name="Kaul R."/>
            <person name="Kawaguchi M."/>
            <person name="Krajinski F."/>
            <person name="Lammers P."/>
            <person name="Lapierre D."/>
            <person name="Masclaux F.G."/>
            <person name="Murat C."/>
            <person name="Morin E."/>
            <person name="Ndikumana S."/>
            <person name="Pagni M."/>
            <person name="Petitpierre D."/>
            <person name="Requena N."/>
            <person name="Rosikiewicz P."/>
            <person name="Riley R."/>
            <person name="Saito K."/>
            <person name="San Clemente H."/>
            <person name="Shapiro H."/>
            <person name="van Tuinen D."/>
            <person name="Becard G."/>
            <person name="Bonfante P."/>
            <person name="Paszkowski U."/>
            <person name="Shachar-Hill Y."/>
            <person name="Young J.P."/>
            <person name="Sanders I.R."/>
            <person name="Henrissat B."/>
            <person name="Rensing S.A."/>
            <person name="Grigoriev I.V."/>
            <person name="Corradi N."/>
            <person name="Roux C."/>
            <person name="Martin F."/>
        </authorList>
    </citation>
    <scope>NUCLEOTIDE SEQUENCE</scope>
    <source>
        <strain evidence="1">DAOM 197198</strain>
    </source>
</reference>
<proteinExistence type="predicted"/>
<sequence>RSRRMRSLIIPVEQHTHIMKDVVLFPILNNWQLKKKFNYKIDKRNQNYQPTQIRWHISQIVLTKTACHDDGELIRQYSTLCNADITPDLIAVMLNCLQLSATAFAEWIFSSSFFSL</sequence>
<protein>
    <submittedName>
        <fullName evidence="1">Uncharacterized protein</fullName>
    </submittedName>
</protein>
<dbReference type="AlphaFoldDB" id="U9U9W9"/>
<dbReference type="HOGENOM" id="CLU_2102785_0_0_1"/>
<organism evidence="1">
    <name type="scientific">Rhizophagus irregularis (strain DAOM 181602 / DAOM 197198 / MUCL 43194)</name>
    <name type="common">Arbuscular mycorrhizal fungus</name>
    <name type="synonym">Glomus intraradices</name>
    <dbReference type="NCBI Taxonomy" id="747089"/>
    <lineage>
        <taxon>Eukaryota</taxon>
        <taxon>Fungi</taxon>
        <taxon>Fungi incertae sedis</taxon>
        <taxon>Mucoromycota</taxon>
        <taxon>Glomeromycotina</taxon>
        <taxon>Glomeromycetes</taxon>
        <taxon>Glomerales</taxon>
        <taxon>Glomeraceae</taxon>
        <taxon>Rhizophagus</taxon>
    </lineage>
</organism>
<feature type="non-terminal residue" evidence="1">
    <location>
        <position position="1"/>
    </location>
</feature>